<name>A0A1Y2J5F7_TRAC3</name>
<dbReference type="PANTHER" id="PTHR22883:SF488">
    <property type="entry name" value="PALMITOYLTRANSFERASE"/>
    <property type="match status" value="1"/>
</dbReference>
<feature type="compositionally biased region" description="Polar residues" evidence="11">
    <location>
        <begin position="38"/>
        <end position="48"/>
    </location>
</feature>
<evidence type="ECO:0000256" key="8">
    <source>
        <dbReference type="ARBA" id="ARBA00023315"/>
    </source>
</evidence>
<evidence type="ECO:0000256" key="10">
    <source>
        <dbReference type="RuleBase" id="RU079119"/>
    </source>
</evidence>
<keyword evidence="3 10" id="KW-0812">Transmembrane</keyword>
<gene>
    <name evidence="13" type="ORF">PYCCODRAFT_1441433</name>
</gene>
<sequence length="674" mass="72468">MATPHSLPISSSQKTVTQLPFSPTPSSNGPPSLPGLNTTVSPPSSQPLVGSPPSSPTKPSHHRTGSTVSARNRFPQSSNHATATDLPFGPSASMPVLQPRPTAGSTHVGGILPSASFFHPSRPNYPPPSPTPPLPRPSTAGSISSVGGTPADVVRLAALNRDRISEGTDSADHSMEDIKASTLTPSLRTASMKFSREPLLPIGGGPSVRADGASRPTVQTQIGPYGRSETNVSAGGRMRDSFDKLFKRGFSFDASRRSPTSPINVGPSGAFGALQPRSAEISPVTFDLNVGGTDHSPTSQGHRKHSLSPLQGSSTSLNHASFIATPPTHMDPPRSAVPILDSRTGKPMRNYQLHPSRNRFFLGGRLLTGGDSPWAFVASLVVVLGITGIWFGTTCVWWWLNESPAVAAVGAYMCLLTISSMFATAFRDPGILPRNLDPDPPYPSGSSSDGSLRQPLPRDLRVRAGIVRTKYCPTCNTYRPPRSSHCKMCDNCVDGCDHHCQWVNNCVGRRNYTSFFTFLFSGVMTLILVICTTALHLYLLTRKFHMSFRQAIGTSQGVGSAVAFCISIIVIWPVLALLSYHLRLLLLNVTTIEQIRNQAHKSLVPGPPPPNPFSHGSWRRNLVYMLCRPAGYSWLNARGIATEDKREVNPGLLPHEDEWADEVESPAVGRGKGE</sequence>
<keyword evidence="6" id="KW-0564">Palmitate</keyword>
<dbReference type="GO" id="GO:0005794">
    <property type="term" value="C:Golgi apparatus"/>
    <property type="evidence" value="ECO:0007669"/>
    <property type="project" value="TreeGrafter"/>
</dbReference>
<feature type="region of interest" description="Disordered" evidence="11">
    <location>
        <begin position="197"/>
        <end position="236"/>
    </location>
</feature>
<feature type="region of interest" description="Disordered" evidence="11">
    <location>
        <begin position="291"/>
        <end position="314"/>
    </location>
</feature>
<keyword evidence="4 10" id="KW-1133">Transmembrane helix</keyword>
<dbReference type="OrthoDB" id="9909019at2759"/>
<comment type="domain">
    <text evidence="10">The DHHC domain is required for palmitoyltransferase activity.</text>
</comment>
<dbReference type="Proteomes" id="UP000193067">
    <property type="component" value="Unassembled WGS sequence"/>
</dbReference>
<dbReference type="InterPro" id="IPR001594">
    <property type="entry name" value="Palmitoyltrfase_DHHC"/>
</dbReference>
<evidence type="ECO:0000313" key="14">
    <source>
        <dbReference type="Proteomes" id="UP000193067"/>
    </source>
</evidence>
<feature type="transmembrane region" description="Helical" evidence="10">
    <location>
        <begin position="405"/>
        <end position="426"/>
    </location>
</feature>
<evidence type="ECO:0000256" key="6">
    <source>
        <dbReference type="ARBA" id="ARBA00023139"/>
    </source>
</evidence>
<feature type="region of interest" description="Disordered" evidence="11">
    <location>
        <begin position="651"/>
        <end position="674"/>
    </location>
</feature>
<proteinExistence type="inferred from homology"/>
<keyword evidence="2 10" id="KW-0808">Transferase</keyword>
<evidence type="ECO:0000256" key="11">
    <source>
        <dbReference type="SAM" id="MobiDB-lite"/>
    </source>
</evidence>
<feature type="compositionally biased region" description="Polar residues" evidence="11">
    <location>
        <begin position="216"/>
        <end position="233"/>
    </location>
</feature>
<keyword evidence="14" id="KW-1185">Reference proteome</keyword>
<comment type="catalytic activity">
    <reaction evidence="9 10">
        <text>L-cysteinyl-[protein] + hexadecanoyl-CoA = S-hexadecanoyl-L-cysteinyl-[protein] + CoA</text>
        <dbReference type="Rhea" id="RHEA:36683"/>
        <dbReference type="Rhea" id="RHEA-COMP:10131"/>
        <dbReference type="Rhea" id="RHEA-COMP:11032"/>
        <dbReference type="ChEBI" id="CHEBI:29950"/>
        <dbReference type="ChEBI" id="CHEBI:57287"/>
        <dbReference type="ChEBI" id="CHEBI:57379"/>
        <dbReference type="ChEBI" id="CHEBI:74151"/>
        <dbReference type="EC" id="2.3.1.225"/>
    </reaction>
</comment>
<dbReference type="GO" id="GO:0019706">
    <property type="term" value="F:protein-cysteine S-palmitoyltransferase activity"/>
    <property type="evidence" value="ECO:0007669"/>
    <property type="project" value="UniProtKB-EC"/>
</dbReference>
<keyword evidence="8 10" id="KW-0012">Acyltransferase</keyword>
<evidence type="ECO:0000256" key="7">
    <source>
        <dbReference type="ARBA" id="ARBA00023288"/>
    </source>
</evidence>
<dbReference type="AlphaFoldDB" id="A0A1Y2J5F7"/>
<evidence type="ECO:0000256" key="4">
    <source>
        <dbReference type="ARBA" id="ARBA00022989"/>
    </source>
</evidence>
<dbReference type="STRING" id="1353009.A0A1Y2J5F7"/>
<reference evidence="13 14" key="1">
    <citation type="journal article" date="2015" name="Biotechnol. Biofuels">
        <title>Enhanced degradation of softwood versus hardwood by the white-rot fungus Pycnoporus coccineus.</title>
        <authorList>
            <person name="Couturier M."/>
            <person name="Navarro D."/>
            <person name="Chevret D."/>
            <person name="Henrissat B."/>
            <person name="Piumi F."/>
            <person name="Ruiz-Duenas F.J."/>
            <person name="Martinez A.T."/>
            <person name="Grigoriev I.V."/>
            <person name="Riley R."/>
            <person name="Lipzen A."/>
            <person name="Berrin J.G."/>
            <person name="Master E.R."/>
            <person name="Rosso M.N."/>
        </authorList>
    </citation>
    <scope>NUCLEOTIDE SEQUENCE [LARGE SCALE GENOMIC DNA]</scope>
    <source>
        <strain evidence="13 14">BRFM310</strain>
    </source>
</reference>
<feature type="compositionally biased region" description="Polar residues" evidence="11">
    <location>
        <begin position="8"/>
        <end position="19"/>
    </location>
</feature>
<evidence type="ECO:0000313" key="13">
    <source>
        <dbReference type="EMBL" id="OSD08577.1"/>
    </source>
</evidence>
<dbReference type="PROSITE" id="PS50216">
    <property type="entry name" value="DHHC"/>
    <property type="match status" value="1"/>
</dbReference>
<accession>A0A1Y2J5F7</accession>
<dbReference type="EC" id="2.3.1.225" evidence="10"/>
<evidence type="ECO:0000256" key="3">
    <source>
        <dbReference type="ARBA" id="ARBA00022692"/>
    </source>
</evidence>
<evidence type="ECO:0000256" key="5">
    <source>
        <dbReference type="ARBA" id="ARBA00023136"/>
    </source>
</evidence>
<feature type="compositionally biased region" description="Low complexity" evidence="11">
    <location>
        <begin position="20"/>
        <end position="37"/>
    </location>
</feature>
<comment type="similarity">
    <text evidence="10">Belongs to the DHHC palmitoyltransferase family.</text>
</comment>
<dbReference type="GO" id="GO:0016020">
    <property type="term" value="C:membrane"/>
    <property type="evidence" value="ECO:0007669"/>
    <property type="project" value="UniProtKB-SubCell"/>
</dbReference>
<keyword evidence="5 10" id="KW-0472">Membrane</keyword>
<feature type="compositionally biased region" description="Pro residues" evidence="11">
    <location>
        <begin position="123"/>
        <end position="136"/>
    </location>
</feature>
<feature type="transmembrane region" description="Helical" evidence="10">
    <location>
        <begin position="515"/>
        <end position="538"/>
    </location>
</feature>
<evidence type="ECO:0000259" key="12">
    <source>
        <dbReference type="Pfam" id="PF01529"/>
    </source>
</evidence>
<feature type="domain" description="Palmitoyltransferase DHHC" evidence="12">
    <location>
        <begin position="468"/>
        <end position="597"/>
    </location>
</feature>
<dbReference type="InterPro" id="IPR039859">
    <property type="entry name" value="PFA4/ZDH16/20/ERF2-like"/>
</dbReference>
<dbReference type="EMBL" id="KZ084086">
    <property type="protein sequence ID" value="OSD08577.1"/>
    <property type="molecule type" value="Genomic_DNA"/>
</dbReference>
<dbReference type="PANTHER" id="PTHR22883">
    <property type="entry name" value="ZINC FINGER DHHC DOMAIN CONTAINING PROTEIN"/>
    <property type="match status" value="1"/>
</dbReference>
<feature type="compositionally biased region" description="Polar residues" evidence="11">
    <location>
        <begin position="65"/>
        <end position="82"/>
    </location>
</feature>
<keyword evidence="7" id="KW-0449">Lipoprotein</keyword>
<evidence type="ECO:0000256" key="9">
    <source>
        <dbReference type="ARBA" id="ARBA00048048"/>
    </source>
</evidence>
<dbReference type="GO" id="GO:0006612">
    <property type="term" value="P:protein targeting to membrane"/>
    <property type="evidence" value="ECO:0007669"/>
    <property type="project" value="TreeGrafter"/>
</dbReference>
<dbReference type="Pfam" id="PF01529">
    <property type="entry name" value="DHHC"/>
    <property type="match status" value="1"/>
</dbReference>
<evidence type="ECO:0000256" key="1">
    <source>
        <dbReference type="ARBA" id="ARBA00004141"/>
    </source>
</evidence>
<comment type="subcellular location">
    <subcellularLocation>
        <location evidence="1">Membrane</location>
        <topology evidence="1">Multi-pass membrane protein</topology>
    </subcellularLocation>
</comment>
<feature type="transmembrane region" description="Helical" evidence="10">
    <location>
        <begin position="558"/>
        <end position="578"/>
    </location>
</feature>
<dbReference type="GO" id="GO:0005783">
    <property type="term" value="C:endoplasmic reticulum"/>
    <property type="evidence" value="ECO:0007669"/>
    <property type="project" value="TreeGrafter"/>
</dbReference>
<evidence type="ECO:0000256" key="2">
    <source>
        <dbReference type="ARBA" id="ARBA00022679"/>
    </source>
</evidence>
<protein>
    <recommendedName>
        <fullName evidence="10">Palmitoyltransferase</fullName>
        <ecNumber evidence="10">2.3.1.225</ecNumber>
    </recommendedName>
</protein>
<feature type="region of interest" description="Disordered" evidence="11">
    <location>
        <begin position="1"/>
        <end position="148"/>
    </location>
</feature>
<feature type="transmembrane region" description="Helical" evidence="10">
    <location>
        <begin position="374"/>
        <end position="399"/>
    </location>
</feature>
<organism evidence="13 14">
    <name type="scientific">Trametes coccinea (strain BRFM310)</name>
    <name type="common">Pycnoporus coccineus</name>
    <dbReference type="NCBI Taxonomy" id="1353009"/>
    <lineage>
        <taxon>Eukaryota</taxon>
        <taxon>Fungi</taxon>
        <taxon>Dikarya</taxon>
        <taxon>Basidiomycota</taxon>
        <taxon>Agaricomycotina</taxon>
        <taxon>Agaricomycetes</taxon>
        <taxon>Polyporales</taxon>
        <taxon>Polyporaceae</taxon>
        <taxon>Trametes</taxon>
    </lineage>
</organism>